<keyword evidence="1" id="KW-0812">Transmembrane</keyword>
<dbReference type="PANTHER" id="PTHR37859:SF1">
    <property type="entry name" value="SMALL INTEGRAL MEMBRANE PROTEIN 3"/>
    <property type="match status" value="1"/>
</dbReference>
<evidence type="ECO:0008006" key="4">
    <source>
        <dbReference type="Google" id="ProtNLM"/>
    </source>
</evidence>
<dbReference type="Pfam" id="PF17307">
    <property type="entry name" value="Smim3"/>
    <property type="match status" value="1"/>
</dbReference>
<sequence>IDKILTVSPVETVSTIPAHVLDIWAIVLVILATIVVMTSVLFCPAVTVIIYRIRTNPARSETV</sequence>
<organism evidence="2 3">
    <name type="scientific">Erpetoichthys calabaricus</name>
    <name type="common">Rope fish</name>
    <name type="synonym">Calamoichthys calabaricus</name>
    <dbReference type="NCBI Taxonomy" id="27687"/>
    <lineage>
        <taxon>Eukaryota</taxon>
        <taxon>Metazoa</taxon>
        <taxon>Chordata</taxon>
        <taxon>Craniata</taxon>
        <taxon>Vertebrata</taxon>
        <taxon>Euteleostomi</taxon>
        <taxon>Actinopterygii</taxon>
        <taxon>Polypteriformes</taxon>
        <taxon>Polypteridae</taxon>
        <taxon>Erpetoichthys</taxon>
    </lineage>
</organism>
<dbReference type="AlphaFoldDB" id="A0A8C4T8T1"/>
<reference evidence="2" key="1">
    <citation type="submission" date="2021-06" db="EMBL/GenBank/DDBJ databases">
        <authorList>
            <consortium name="Wellcome Sanger Institute Data Sharing"/>
        </authorList>
    </citation>
    <scope>NUCLEOTIDE SEQUENCE [LARGE SCALE GENOMIC DNA]</scope>
</reference>
<dbReference type="GeneTree" id="ENSGT01040000241236"/>
<keyword evidence="1" id="KW-0472">Membrane</keyword>
<keyword evidence="1" id="KW-1133">Transmembrane helix</keyword>
<feature type="transmembrane region" description="Helical" evidence="1">
    <location>
        <begin position="23"/>
        <end position="51"/>
    </location>
</feature>
<evidence type="ECO:0000256" key="1">
    <source>
        <dbReference type="SAM" id="Phobius"/>
    </source>
</evidence>
<evidence type="ECO:0000313" key="3">
    <source>
        <dbReference type="Proteomes" id="UP000694620"/>
    </source>
</evidence>
<reference evidence="2" key="2">
    <citation type="submission" date="2025-08" db="UniProtKB">
        <authorList>
            <consortium name="Ensembl"/>
        </authorList>
    </citation>
    <scope>IDENTIFICATION</scope>
</reference>
<dbReference type="PANTHER" id="PTHR37859">
    <property type="entry name" value="SMALL INTEGRAL MEMBRANE PROTEIN 3"/>
    <property type="match status" value="1"/>
</dbReference>
<dbReference type="Ensembl" id="ENSECRT00000027810.1">
    <property type="protein sequence ID" value="ENSECRP00000027236.1"/>
    <property type="gene ID" value="ENSECRG00000018437.1"/>
</dbReference>
<name>A0A8C4T8T1_ERPCA</name>
<dbReference type="Proteomes" id="UP000694620">
    <property type="component" value="Chromosome 11"/>
</dbReference>
<evidence type="ECO:0000313" key="2">
    <source>
        <dbReference type="Ensembl" id="ENSECRP00000027236.1"/>
    </source>
</evidence>
<protein>
    <recommendedName>
        <fullName evidence="4">Small integral membrane protein 3</fullName>
    </recommendedName>
</protein>
<accession>A0A8C4T8T1</accession>
<keyword evidence="3" id="KW-1185">Reference proteome</keyword>
<dbReference type="InterPro" id="IPR035275">
    <property type="entry name" value="Smim3"/>
</dbReference>
<proteinExistence type="predicted"/>
<reference evidence="2" key="3">
    <citation type="submission" date="2025-09" db="UniProtKB">
        <authorList>
            <consortium name="Ensembl"/>
        </authorList>
    </citation>
    <scope>IDENTIFICATION</scope>
</reference>